<dbReference type="OrthoDB" id="288939at2"/>
<protein>
    <submittedName>
        <fullName evidence="3">Uncharacterized protein</fullName>
    </submittedName>
</protein>
<dbReference type="EMBL" id="SJPS01000006">
    <property type="protein sequence ID" value="TWU23581.1"/>
    <property type="molecule type" value="Genomic_DNA"/>
</dbReference>
<feature type="region of interest" description="Disordered" evidence="1">
    <location>
        <begin position="1"/>
        <end position="20"/>
    </location>
</feature>
<evidence type="ECO:0000256" key="2">
    <source>
        <dbReference type="SAM" id="Phobius"/>
    </source>
</evidence>
<keyword evidence="2" id="KW-0472">Membrane</keyword>
<keyword evidence="2" id="KW-0812">Transmembrane</keyword>
<comment type="caution">
    <text evidence="3">The sequence shown here is derived from an EMBL/GenBank/DDBJ whole genome shotgun (WGS) entry which is preliminary data.</text>
</comment>
<evidence type="ECO:0000313" key="3">
    <source>
        <dbReference type="EMBL" id="TWU23581.1"/>
    </source>
</evidence>
<organism evidence="3 4">
    <name type="scientific">Bythopirellula polymerisocia</name>
    <dbReference type="NCBI Taxonomy" id="2528003"/>
    <lineage>
        <taxon>Bacteria</taxon>
        <taxon>Pseudomonadati</taxon>
        <taxon>Planctomycetota</taxon>
        <taxon>Planctomycetia</taxon>
        <taxon>Pirellulales</taxon>
        <taxon>Lacipirellulaceae</taxon>
        <taxon>Bythopirellula</taxon>
    </lineage>
</organism>
<evidence type="ECO:0000256" key="1">
    <source>
        <dbReference type="SAM" id="MobiDB-lite"/>
    </source>
</evidence>
<feature type="transmembrane region" description="Helical" evidence="2">
    <location>
        <begin position="118"/>
        <end position="141"/>
    </location>
</feature>
<dbReference type="AlphaFoldDB" id="A0A5C6CJW5"/>
<keyword evidence="4" id="KW-1185">Reference proteome</keyword>
<evidence type="ECO:0000313" key="4">
    <source>
        <dbReference type="Proteomes" id="UP000318437"/>
    </source>
</evidence>
<feature type="region of interest" description="Disordered" evidence="1">
    <location>
        <begin position="168"/>
        <end position="188"/>
    </location>
</feature>
<dbReference type="InterPro" id="IPR045964">
    <property type="entry name" value="DUF6384"/>
</dbReference>
<dbReference type="Proteomes" id="UP000318437">
    <property type="component" value="Unassembled WGS sequence"/>
</dbReference>
<gene>
    <name evidence="3" type="ORF">Pla144_37560</name>
</gene>
<dbReference type="RefSeq" id="WP_146452082.1">
    <property type="nucleotide sequence ID" value="NZ_SJPS01000006.1"/>
</dbReference>
<keyword evidence="2" id="KW-1133">Transmembrane helix</keyword>
<name>A0A5C6CJW5_9BACT</name>
<proteinExistence type="predicted"/>
<dbReference type="Pfam" id="PF19911">
    <property type="entry name" value="DUF6384"/>
    <property type="match status" value="1"/>
</dbReference>
<feature type="compositionally biased region" description="Polar residues" evidence="1">
    <location>
        <begin position="179"/>
        <end position="188"/>
    </location>
</feature>
<sequence>MPQIQIAQPPAEIESEPEVVGTAEPRQLSLEEMLRIMDVATALRKEHDVVEEQLNLDQIKVRLRERLLEAAQVMGERLTAEQIDTAIENYYDKLHTFEEPKWSFSVLMAHIYVRRVTIIKWAIGIGAVVALLWSLLIVVVLPSRELSGTVLAAGCHELPMATAIPLSDSEAHDSDNKSAETYQEPSAS</sequence>
<accession>A0A5C6CJW5</accession>
<feature type="compositionally biased region" description="Basic and acidic residues" evidence="1">
    <location>
        <begin position="169"/>
        <end position="178"/>
    </location>
</feature>
<reference evidence="3 4" key="1">
    <citation type="submission" date="2019-02" db="EMBL/GenBank/DDBJ databases">
        <title>Deep-cultivation of Planctomycetes and their phenomic and genomic characterization uncovers novel biology.</title>
        <authorList>
            <person name="Wiegand S."/>
            <person name="Jogler M."/>
            <person name="Boedeker C."/>
            <person name="Pinto D."/>
            <person name="Vollmers J."/>
            <person name="Rivas-Marin E."/>
            <person name="Kohn T."/>
            <person name="Peeters S.H."/>
            <person name="Heuer A."/>
            <person name="Rast P."/>
            <person name="Oberbeckmann S."/>
            <person name="Bunk B."/>
            <person name="Jeske O."/>
            <person name="Meyerdierks A."/>
            <person name="Storesund J.E."/>
            <person name="Kallscheuer N."/>
            <person name="Luecker S."/>
            <person name="Lage O.M."/>
            <person name="Pohl T."/>
            <person name="Merkel B.J."/>
            <person name="Hornburger P."/>
            <person name="Mueller R.-W."/>
            <person name="Bruemmer F."/>
            <person name="Labrenz M."/>
            <person name="Spormann A.M."/>
            <person name="Op Den Camp H."/>
            <person name="Overmann J."/>
            <person name="Amann R."/>
            <person name="Jetten M.S.M."/>
            <person name="Mascher T."/>
            <person name="Medema M.H."/>
            <person name="Devos D.P."/>
            <person name="Kaster A.-K."/>
            <person name="Ovreas L."/>
            <person name="Rohde M."/>
            <person name="Galperin M.Y."/>
            <person name="Jogler C."/>
        </authorList>
    </citation>
    <scope>NUCLEOTIDE SEQUENCE [LARGE SCALE GENOMIC DNA]</scope>
    <source>
        <strain evidence="3 4">Pla144</strain>
    </source>
</reference>